<name>A0A4Z1K9Q8_9HELO</name>
<accession>A0A4Z1K9Q8</accession>
<dbReference type="Proteomes" id="UP000297280">
    <property type="component" value="Unassembled WGS sequence"/>
</dbReference>
<evidence type="ECO:0000313" key="2">
    <source>
        <dbReference type="EMBL" id="TGO82188.1"/>
    </source>
</evidence>
<keyword evidence="3" id="KW-1185">Reference proteome</keyword>
<dbReference type="AlphaFoldDB" id="A0A4Z1K9Q8"/>
<organism evidence="2 3">
    <name type="scientific">Botrytis porri</name>
    <dbReference type="NCBI Taxonomy" id="87229"/>
    <lineage>
        <taxon>Eukaryota</taxon>
        <taxon>Fungi</taxon>
        <taxon>Dikarya</taxon>
        <taxon>Ascomycota</taxon>
        <taxon>Pezizomycotina</taxon>
        <taxon>Leotiomycetes</taxon>
        <taxon>Helotiales</taxon>
        <taxon>Sclerotiniaceae</taxon>
        <taxon>Botrytis</taxon>
    </lineage>
</organism>
<protein>
    <submittedName>
        <fullName evidence="2">Uncharacterized protein</fullName>
    </submittedName>
</protein>
<evidence type="ECO:0000256" key="1">
    <source>
        <dbReference type="SAM" id="MobiDB-lite"/>
    </source>
</evidence>
<sequence length="168" mass="19119">MANISSSRWPIKVSKFLLIMNRALNKSFEGALDKAISNPQLKMDEPTYTGKCQKAENTGTRVGNYIITPGYFGPYAHASISPVLPPRSTMFEWHKSRRRVPATVDKVLIEELQKMHIAKILEAHKKSAFTPQSSTLNGRLHQKFLAQKRDSMSDRDRKPFESRWAACN</sequence>
<feature type="region of interest" description="Disordered" evidence="1">
    <location>
        <begin position="146"/>
        <end position="168"/>
    </location>
</feature>
<gene>
    <name evidence="2" type="ORF">BPOR_0896g00050</name>
</gene>
<evidence type="ECO:0000313" key="3">
    <source>
        <dbReference type="Proteomes" id="UP000297280"/>
    </source>
</evidence>
<comment type="caution">
    <text evidence="2">The sequence shown here is derived from an EMBL/GenBank/DDBJ whole genome shotgun (WGS) entry which is preliminary data.</text>
</comment>
<feature type="compositionally biased region" description="Basic and acidic residues" evidence="1">
    <location>
        <begin position="147"/>
        <end position="161"/>
    </location>
</feature>
<dbReference type="EMBL" id="PQXO01000891">
    <property type="protein sequence ID" value="TGO82188.1"/>
    <property type="molecule type" value="Genomic_DNA"/>
</dbReference>
<proteinExistence type="predicted"/>
<reference evidence="2 3" key="1">
    <citation type="submission" date="2017-12" db="EMBL/GenBank/DDBJ databases">
        <title>Comparative genomics of Botrytis spp.</title>
        <authorList>
            <person name="Valero-Jimenez C.A."/>
            <person name="Tapia P."/>
            <person name="Veloso J."/>
            <person name="Silva-Moreno E."/>
            <person name="Staats M."/>
            <person name="Valdes J.H."/>
            <person name="Van Kan J.A.L."/>
        </authorList>
    </citation>
    <scope>NUCLEOTIDE SEQUENCE [LARGE SCALE GENOMIC DNA]</scope>
    <source>
        <strain evidence="2 3">MUCL3349</strain>
    </source>
</reference>